<dbReference type="InterPro" id="IPR001769">
    <property type="entry name" value="Gingipain"/>
</dbReference>
<dbReference type="EMBL" id="UINC01019300">
    <property type="protein sequence ID" value="SVA81669.1"/>
    <property type="molecule type" value="Genomic_DNA"/>
</dbReference>
<feature type="non-terminal residue" evidence="3">
    <location>
        <position position="837"/>
    </location>
</feature>
<gene>
    <name evidence="3" type="ORF">METZ01_LOCUS134523</name>
</gene>
<dbReference type="InterPro" id="IPR029031">
    <property type="entry name" value="Gingipain_N_sf"/>
</dbReference>
<protein>
    <recommendedName>
        <fullName evidence="2">Gingipain domain-containing protein</fullName>
    </recommendedName>
</protein>
<dbReference type="SUPFAM" id="SSF52129">
    <property type="entry name" value="Caspase-like"/>
    <property type="match status" value="1"/>
</dbReference>
<dbReference type="Gene3D" id="3.40.50.10390">
    <property type="entry name" value="Gingipain r, domain 1"/>
    <property type="match status" value="1"/>
</dbReference>
<dbReference type="InterPro" id="IPR029030">
    <property type="entry name" value="Caspase-like_dom_sf"/>
</dbReference>
<keyword evidence="1" id="KW-0732">Signal</keyword>
<dbReference type="Gene3D" id="3.40.50.1460">
    <property type="match status" value="1"/>
</dbReference>
<evidence type="ECO:0000256" key="1">
    <source>
        <dbReference type="ARBA" id="ARBA00022729"/>
    </source>
</evidence>
<accession>A0A381YXG8</accession>
<proteinExistence type="predicted"/>
<dbReference type="GO" id="GO:0008234">
    <property type="term" value="F:cysteine-type peptidase activity"/>
    <property type="evidence" value="ECO:0007669"/>
    <property type="project" value="InterPro"/>
</dbReference>
<sequence length="837" mass="92083">MGQAIPLAFTNMVTTNYNILPSQINPQRGSYMIIAPDGVSSYLADFVAFKNSQGFDVYVVPLSNAGDTADDIKTTISNQLMEDPMLEYVLLIGDVDGFAEIPSFYFGPENDVTDQEYTHILGDDHIPDIFIGRLSIDSLSDLAVIMSKTIQYARDPLAYDESWLDRGLIVAGNYSNTYPIPITPKWTSYWLRDELLDYGYSQIDTVFYPPVQQGAPYIIESIDNGVGIVNYRGWGDANGWHYPEFHVDDVNDLNNGWLTPVFMSYVCNSNDFANNVDPCLSEAVLRGGTPTVPKGGVAFIGPSDLHTSTKYNNVINAYMYDAMLNHGVMELGPAMQAGQSGLIKEFPEQNGPGEAQEFYAQVYNILGDPSLQVYVDTPNQFDISVEEITASDDFIKVSVSDLGGNAIDQAVISIMEDGILVAKGITDQNGQFAATLQLNGTPTLDIYANKDSFIQGHEVTEVQPVNSDLYLVNLNITTENGNEKPALGELMSCLFMLENGSTSTSDAFTGTLSFSQNVVPNSINVEIPSIMPGETTPISNIEIVAYGTDISHTISGTIADGGGNIFSQFAIDVEMPFFEISFENQPSPGSEFEPTLSMTNYSPGAYTGVWLELSALSGGAEVTLNAGSDLLADFAPFSTTSSTTNYYISIGDVSYSSDITFLVDFQKSGRSIFSQEVPLHIEPTLDDLPVAPTNYGYWAYDDTDTGFDHTPVFNWVELDPAHGGSNGTNYQLDDDDHVDIELPFTFQYHGIHYNEITISSNGWASFEPCYIDYFWNMSIPMYMGPKAMLAPFSDDLETIDSDGDGDIDVWIHVFTWYDEANGRFVIEWSRALNGYDE</sequence>
<name>A0A381YXG8_9ZZZZ</name>
<dbReference type="GO" id="GO:0006508">
    <property type="term" value="P:proteolysis"/>
    <property type="evidence" value="ECO:0007669"/>
    <property type="project" value="InterPro"/>
</dbReference>
<feature type="domain" description="Gingipain" evidence="2">
    <location>
        <begin position="31"/>
        <end position="372"/>
    </location>
</feature>
<evidence type="ECO:0000259" key="2">
    <source>
        <dbReference type="Pfam" id="PF01364"/>
    </source>
</evidence>
<dbReference type="AlphaFoldDB" id="A0A381YXG8"/>
<reference evidence="3" key="1">
    <citation type="submission" date="2018-05" db="EMBL/GenBank/DDBJ databases">
        <authorList>
            <person name="Lanie J.A."/>
            <person name="Ng W.-L."/>
            <person name="Kazmierczak K.M."/>
            <person name="Andrzejewski T.M."/>
            <person name="Davidsen T.M."/>
            <person name="Wayne K.J."/>
            <person name="Tettelin H."/>
            <person name="Glass J.I."/>
            <person name="Rusch D."/>
            <person name="Podicherti R."/>
            <person name="Tsui H.-C.T."/>
            <person name="Winkler M.E."/>
        </authorList>
    </citation>
    <scope>NUCLEOTIDE SEQUENCE</scope>
</reference>
<organism evidence="3">
    <name type="scientific">marine metagenome</name>
    <dbReference type="NCBI Taxonomy" id="408172"/>
    <lineage>
        <taxon>unclassified sequences</taxon>
        <taxon>metagenomes</taxon>
        <taxon>ecological metagenomes</taxon>
    </lineage>
</organism>
<evidence type="ECO:0000313" key="3">
    <source>
        <dbReference type="EMBL" id="SVA81669.1"/>
    </source>
</evidence>
<dbReference type="Pfam" id="PF01364">
    <property type="entry name" value="Peptidase_C25"/>
    <property type="match status" value="1"/>
</dbReference>